<dbReference type="GO" id="GO:0006888">
    <property type="term" value="P:endoplasmic reticulum to Golgi vesicle-mediated transport"/>
    <property type="evidence" value="ECO:0007669"/>
    <property type="project" value="TreeGrafter"/>
</dbReference>
<evidence type="ECO:0000256" key="1">
    <source>
        <dbReference type="ARBA" id="ARBA00004479"/>
    </source>
</evidence>
<dbReference type="GO" id="GO:0005789">
    <property type="term" value="C:endoplasmic reticulum membrane"/>
    <property type="evidence" value="ECO:0007669"/>
    <property type="project" value="TreeGrafter"/>
</dbReference>
<dbReference type="STRING" id="46835.A0A504YEZ3"/>
<evidence type="ECO:0000256" key="5">
    <source>
        <dbReference type="ARBA" id="ARBA00023136"/>
    </source>
</evidence>
<accession>A0A504YEZ3</accession>
<reference evidence="9 10" key="1">
    <citation type="submission" date="2019-04" db="EMBL/GenBank/DDBJ databases">
        <title>Annotation for the trematode Fasciola gigantica.</title>
        <authorList>
            <person name="Choi Y.-J."/>
        </authorList>
    </citation>
    <scope>NUCLEOTIDE SEQUENCE [LARGE SCALE GENOMIC DNA]</scope>
    <source>
        <strain evidence="9">Uganda_cow_1</strain>
    </source>
</reference>
<dbReference type="Proteomes" id="UP000316759">
    <property type="component" value="Unassembled WGS sequence"/>
</dbReference>
<dbReference type="InterPro" id="IPR051136">
    <property type="entry name" value="Intracellular_Lectin-GPT"/>
</dbReference>
<evidence type="ECO:0000256" key="6">
    <source>
        <dbReference type="SAM" id="Phobius"/>
    </source>
</evidence>
<dbReference type="GO" id="GO:0030134">
    <property type="term" value="C:COPII-coated ER to Golgi transport vesicle"/>
    <property type="evidence" value="ECO:0007669"/>
    <property type="project" value="TreeGrafter"/>
</dbReference>
<evidence type="ECO:0000256" key="2">
    <source>
        <dbReference type="ARBA" id="ARBA00022692"/>
    </source>
</evidence>
<feature type="transmembrane region" description="Helical" evidence="6">
    <location>
        <begin position="278"/>
        <end position="303"/>
    </location>
</feature>
<dbReference type="SUPFAM" id="SSF49899">
    <property type="entry name" value="Concanavalin A-like lectins/glucanases"/>
    <property type="match status" value="1"/>
</dbReference>
<feature type="chain" id="PRO_5021348022" evidence="7">
    <location>
        <begin position="20"/>
        <end position="314"/>
    </location>
</feature>
<dbReference type="OrthoDB" id="270293at2759"/>
<evidence type="ECO:0000256" key="4">
    <source>
        <dbReference type="ARBA" id="ARBA00022989"/>
    </source>
</evidence>
<sequence>MSFTLILVLTSVYLTGAHGQFEKRQYSLNSYQRSNWNFYGDAIVQPEFVRLTNDLRSQKGGVSCVTPSTSLNWEIHITFHVHGEGKHLYGDGFAFWYTRDPITFGSAFGAQPNFSGLGVFFDTYANQNGAHSHEHPYISVMVSNGSVAYDHDRDGTLTAADGCSSNFRNKPYSTAIISYVNNKLSVVLKYPNQKDDVNCIAVDNVRLPVGYYLGLSAATGDLTDAHDIYSVRFFEVESDNQSAQDLLSAAQIEPSIDRDIPTRDRVPDEPVQSRTSRIFWGLIFWLFVLACIGGCGFAGYTYYNRRQRQMKRLY</sequence>
<keyword evidence="10" id="KW-1185">Reference proteome</keyword>
<evidence type="ECO:0000256" key="3">
    <source>
        <dbReference type="ARBA" id="ARBA00022729"/>
    </source>
</evidence>
<feature type="domain" description="L-type lectin-like" evidence="8">
    <location>
        <begin position="12"/>
        <end position="236"/>
    </location>
</feature>
<dbReference type="PANTHER" id="PTHR12223">
    <property type="entry name" value="VESICULAR MANNOSE-BINDING LECTIN"/>
    <property type="match status" value="1"/>
</dbReference>
<dbReference type="GO" id="GO:0005793">
    <property type="term" value="C:endoplasmic reticulum-Golgi intermediate compartment"/>
    <property type="evidence" value="ECO:0007669"/>
    <property type="project" value="TreeGrafter"/>
</dbReference>
<evidence type="ECO:0000259" key="8">
    <source>
        <dbReference type="PROSITE" id="PS51328"/>
    </source>
</evidence>
<keyword evidence="3 7" id="KW-0732">Signal</keyword>
<proteinExistence type="predicted"/>
<evidence type="ECO:0000256" key="7">
    <source>
        <dbReference type="SAM" id="SignalP"/>
    </source>
</evidence>
<organism evidence="9 10">
    <name type="scientific">Fasciola gigantica</name>
    <name type="common">Giant liver fluke</name>
    <dbReference type="NCBI Taxonomy" id="46835"/>
    <lineage>
        <taxon>Eukaryota</taxon>
        <taxon>Metazoa</taxon>
        <taxon>Spiralia</taxon>
        <taxon>Lophotrochozoa</taxon>
        <taxon>Platyhelminthes</taxon>
        <taxon>Trematoda</taxon>
        <taxon>Digenea</taxon>
        <taxon>Plagiorchiida</taxon>
        <taxon>Echinostomata</taxon>
        <taxon>Echinostomatoidea</taxon>
        <taxon>Fasciolidae</taxon>
        <taxon>Fasciola</taxon>
    </lineage>
</organism>
<protein>
    <submittedName>
        <fullName evidence="9">Putative lectin vip36 involved in the transport of glyco carrying high mannose-type glycan</fullName>
    </submittedName>
</protein>
<dbReference type="GO" id="GO:0005537">
    <property type="term" value="F:D-mannose binding"/>
    <property type="evidence" value="ECO:0007669"/>
    <property type="project" value="TreeGrafter"/>
</dbReference>
<name>A0A504YEZ3_FASGI</name>
<keyword evidence="5 6" id="KW-0472">Membrane</keyword>
<dbReference type="InterPro" id="IPR013320">
    <property type="entry name" value="ConA-like_dom_sf"/>
</dbReference>
<dbReference type="Gene3D" id="2.60.120.200">
    <property type="match status" value="1"/>
</dbReference>
<dbReference type="GO" id="GO:0000139">
    <property type="term" value="C:Golgi membrane"/>
    <property type="evidence" value="ECO:0007669"/>
    <property type="project" value="TreeGrafter"/>
</dbReference>
<dbReference type="InterPro" id="IPR005052">
    <property type="entry name" value="Lectin_leg"/>
</dbReference>
<comment type="subcellular location">
    <subcellularLocation>
        <location evidence="1">Membrane</location>
        <topology evidence="1">Single-pass type I membrane protein</topology>
    </subcellularLocation>
</comment>
<dbReference type="Pfam" id="PF03388">
    <property type="entry name" value="Lectin_leg-like"/>
    <property type="match status" value="1"/>
</dbReference>
<comment type="caution">
    <text evidence="9">The sequence shown here is derived from an EMBL/GenBank/DDBJ whole genome shotgun (WGS) entry which is preliminary data.</text>
</comment>
<dbReference type="PANTHER" id="PTHR12223:SF45">
    <property type="entry name" value="RE50040P"/>
    <property type="match status" value="1"/>
</dbReference>
<keyword evidence="4 6" id="KW-1133">Transmembrane helix</keyword>
<gene>
    <name evidence="9" type="ORF">FGIG_01223</name>
</gene>
<dbReference type="PROSITE" id="PS51328">
    <property type="entry name" value="L_LECTIN_LIKE"/>
    <property type="match status" value="1"/>
</dbReference>
<dbReference type="AlphaFoldDB" id="A0A504YEZ3"/>
<keyword evidence="2 6" id="KW-0812">Transmembrane</keyword>
<evidence type="ECO:0000313" key="9">
    <source>
        <dbReference type="EMBL" id="TPP60282.1"/>
    </source>
</evidence>
<evidence type="ECO:0000313" key="10">
    <source>
        <dbReference type="Proteomes" id="UP000316759"/>
    </source>
</evidence>
<keyword evidence="9" id="KW-0430">Lectin</keyword>
<dbReference type="EMBL" id="SUNJ01009619">
    <property type="protein sequence ID" value="TPP60282.1"/>
    <property type="molecule type" value="Genomic_DNA"/>
</dbReference>
<feature type="signal peptide" evidence="7">
    <location>
        <begin position="1"/>
        <end position="19"/>
    </location>
</feature>